<gene>
    <name evidence="1" type="ORF">N0B48_00470</name>
</gene>
<proteinExistence type="predicted"/>
<name>A0ABT2IP93_9FLAO</name>
<dbReference type="Proteomes" id="UP001525566">
    <property type="component" value="Unassembled WGS sequence"/>
</dbReference>
<dbReference type="RefSeq" id="WP_259835605.1">
    <property type="nucleotide sequence ID" value="NZ_JAOAMU010000001.1"/>
</dbReference>
<comment type="caution">
    <text evidence="1">The sequence shown here is derived from an EMBL/GenBank/DDBJ whole genome shotgun (WGS) entry which is preliminary data.</text>
</comment>
<organism evidence="1 2">
    <name type="scientific">Chryseobacterium herbae</name>
    <dbReference type="NCBI Taxonomy" id="2976476"/>
    <lineage>
        <taxon>Bacteria</taxon>
        <taxon>Pseudomonadati</taxon>
        <taxon>Bacteroidota</taxon>
        <taxon>Flavobacteriia</taxon>
        <taxon>Flavobacteriales</taxon>
        <taxon>Weeksellaceae</taxon>
        <taxon>Chryseobacterium group</taxon>
        <taxon>Chryseobacterium</taxon>
    </lineage>
</organism>
<reference evidence="1 2" key="1">
    <citation type="submission" date="2022-09" db="EMBL/GenBank/DDBJ databases">
        <title>Chryseobacterium oleae sp.nov., isolated from the inter-root soil of Pyrola calliantha H. Andr. in Tibet.</title>
        <authorList>
            <person name="Li Z."/>
        </authorList>
    </citation>
    <scope>NUCLEOTIDE SEQUENCE [LARGE SCALE GENOMIC DNA]</scope>
    <source>
        <strain evidence="2">pc1-10</strain>
    </source>
</reference>
<dbReference type="EMBL" id="JAOAMU010000001">
    <property type="protein sequence ID" value="MCT2560351.1"/>
    <property type="molecule type" value="Genomic_DNA"/>
</dbReference>
<protein>
    <recommendedName>
        <fullName evidence="3">Lipoprotein</fullName>
    </recommendedName>
</protein>
<evidence type="ECO:0008006" key="3">
    <source>
        <dbReference type="Google" id="ProtNLM"/>
    </source>
</evidence>
<sequence>MKKVITFLTFITLVTACNKKINTDRIENVTIIDSSDLNKKEAVIILNEVQGWMEKGVSKKLSPSKVNEKINPLMDKYQNLLKNMNKHDSMEIQDYRIMLINKLIDFKIKQTKE</sequence>
<dbReference type="PROSITE" id="PS51257">
    <property type="entry name" value="PROKAR_LIPOPROTEIN"/>
    <property type="match status" value="1"/>
</dbReference>
<keyword evidence="2" id="KW-1185">Reference proteome</keyword>
<accession>A0ABT2IP93</accession>
<evidence type="ECO:0000313" key="1">
    <source>
        <dbReference type="EMBL" id="MCT2560351.1"/>
    </source>
</evidence>
<evidence type="ECO:0000313" key="2">
    <source>
        <dbReference type="Proteomes" id="UP001525566"/>
    </source>
</evidence>